<proteinExistence type="predicted"/>
<evidence type="ECO:0000256" key="4">
    <source>
        <dbReference type="ARBA" id="ARBA00022750"/>
    </source>
</evidence>
<organism evidence="11 12">
    <name type="scientific">Sparassis crispa</name>
    <dbReference type="NCBI Taxonomy" id="139825"/>
    <lineage>
        <taxon>Eukaryota</taxon>
        <taxon>Fungi</taxon>
        <taxon>Dikarya</taxon>
        <taxon>Basidiomycota</taxon>
        <taxon>Agaricomycotina</taxon>
        <taxon>Agaricomycetes</taxon>
        <taxon>Polyporales</taxon>
        <taxon>Sparassidaceae</taxon>
        <taxon>Sparassis</taxon>
    </lineage>
</organism>
<dbReference type="Pfam" id="PF13976">
    <property type="entry name" value="gag_pre-integrs"/>
    <property type="match status" value="1"/>
</dbReference>
<evidence type="ECO:0000256" key="7">
    <source>
        <dbReference type="ARBA" id="ARBA00048173"/>
    </source>
</evidence>
<dbReference type="GO" id="GO:0004190">
    <property type="term" value="F:aspartic-type endopeptidase activity"/>
    <property type="evidence" value="ECO:0007669"/>
    <property type="project" value="UniProtKB-KW"/>
</dbReference>
<keyword evidence="3" id="KW-0479">Metal-binding</keyword>
<dbReference type="CDD" id="cd09272">
    <property type="entry name" value="RNase_HI_RT_Ty1"/>
    <property type="match status" value="1"/>
</dbReference>
<dbReference type="GO" id="GO:0003964">
    <property type="term" value="F:RNA-directed DNA polymerase activity"/>
    <property type="evidence" value="ECO:0007669"/>
    <property type="project" value="UniProtKB-EC"/>
</dbReference>
<dbReference type="InterPro" id="IPR039537">
    <property type="entry name" value="Retrotran_Ty1/copia-like"/>
</dbReference>
<dbReference type="GO" id="GO:0006508">
    <property type="term" value="P:proteolysis"/>
    <property type="evidence" value="ECO:0007669"/>
    <property type="project" value="UniProtKB-KW"/>
</dbReference>
<comment type="catalytic activity">
    <reaction evidence="7">
        <text>DNA(n) + a 2'-deoxyribonucleoside 5'-triphosphate = DNA(n+1) + diphosphate</text>
        <dbReference type="Rhea" id="RHEA:22508"/>
        <dbReference type="Rhea" id="RHEA-COMP:17339"/>
        <dbReference type="Rhea" id="RHEA-COMP:17340"/>
        <dbReference type="ChEBI" id="CHEBI:33019"/>
        <dbReference type="ChEBI" id="CHEBI:61560"/>
        <dbReference type="ChEBI" id="CHEBI:173112"/>
        <dbReference type="EC" id="2.7.7.49"/>
    </reaction>
</comment>
<evidence type="ECO:0000256" key="1">
    <source>
        <dbReference type="ARBA" id="ARBA00022578"/>
    </source>
</evidence>
<dbReference type="GO" id="GO:0046872">
    <property type="term" value="F:metal ion binding"/>
    <property type="evidence" value="ECO:0007669"/>
    <property type="project" value="UniProtKB-KW"/>
</dbReference>
<dbReference type="InterPro" id="IPR025724">
    <property type="entry name" value="GAG-pre-integrase_dom"/>
</dbReference>
<feature type="compositionally biased region" description="Polar residues" evidence="9">
    <location>
        <begin position="32"/>
        <end position="41"/>
    </location>
</feature>
<dbReference type="Gene3D" id="3.30.420.10">
    <property type="entry name" value="Ribonuclease H-like superfamily/Ribonuclease H"/>
    <property type="match status" value="1"/>
</dbReference>
<name>A0A401GCZ4_9APHY</name>
<keyword evidence="5" id="KW-0378">Hydrolase</keyword>
<dbReference type="GO" id="GO:0015074">
    <property type="term" value="P:DNA integration"/>
    <property type="evidence" value="ECO:0007669"/>
    <property type="project" value="InterPro"/>
</dbReference>
<dbReference type="AlphaFoldDB" id="A0A401GCZ4"/>
<evidence type="ECO:0000313" key="11">
    <source>
        <dbReference type="EMBL" id="GBE80058.1"/>
    </source>
</evidence>
<reference evidence="11 12" key="1">
    <citation type="journal article" date="2018" name="Sci. Rep.">
        <title>Genome sequence of the cauliflower mushroom Sparassis crispa (Hanabiratake) and its association with beneficial usage.</title>
        <authorList>
            <person name="Kiyama R."/>
            <person name="Furutani Y."/>
            <person name="Kawaguchi K."/>
            <person name="Nakanishi T."/>
        </authorList>
    </citation>
    <scope>NUCLEOTIDE SEQUENCE [LARGE SCALE GENOMIC DNA]</scope>
</reference>
<dbReference type="RefSeq" id="XP_027610971.1">
    <property type="nucleotide sequence ID" value="XM_027755170.1"/>
</dbReference>
<evidence type="ECO:0000256" key="5">
    <source>
        <dbReference type="ARBA" id="ARBA00022801"/>
    </source>
</evidence>
<dbReference type="InterPro" id="IPR013103">
    <property type="entry name" value="RVT_2"/>
</dbReference>
<dbReference type="PANTHER" id="PTHR42648">
    <property type="entry name" value="TRANSPOSASE, PUTATIVE-RELATED"/>
    <property type="match status" value="1"/>
</dbReference>
<evidence type="ECO:0000313" key="12">
    <source>
        <dbReference type="Proteomes" id="UP000287166"/>
    </source>
</evidence>
<keyword evidence="12" id="KW-1185">Reference proteome</keyword>
<dbReference type="InterPro" id="IPR001584">
    <property type="entry name" value="Integrase_cat-core"/>
</dbReference>
<dbReference type="GO" id="GO:0003723">
    <property type="term" value="F:RNA binding"/>
    <property type="evidence" value="ECO:0007669"/>
    <property type="project" value="UniProtKB-KW"/>
</dbReference>
<keyword evidence="2" id="KW-0645">Protease</keyword>
<dbReference type="InterPro" id="IPR043502">
    <property type="entry name" value="DNA/RNA_pol_sf"/>
</dbReference>
<feature type="domain" description="Integrase catalytic" evidence="10">
    <location>
        <begin position="311"/>
        <end position="482"/>
    </location>
</feature>
<dbReference type="PROSITE" id="PS50994">
    <property type="entry name" value="INTEGRASE"/>
    <property type="match status" value="1"/>
</dbReference>
<dbReference type="InterPro" id="IPR054722">
    <property type="entry name" value="PolX-like_BBD"/>
</dbReference>
<keyword evidence="4" id="KW-0064">Aspartyl protease</keyword>
<dbReference type="InterPro" id="IPR057670">
    <property type="entry name" value="SH3_retrovirus"/>
</dbReference>
<dbReference type="InterPro" id="IPR012337">
    <property type="entry name" value="RNaseH-like_sf"/>
</dbReference>
<keyword evidence="6" id="KW-0694">RNA-binding</keyword>
<evidence type="ECO:0000256" key="8">
    <source>
        <dbReference type="ARBA" id="ARBA00049244"/>
    </source>
</evidence>
<dbReference type="SUPFAM" id="SSF53098">
    <property type="entry name" value="Ribonuclease H-like"/>
    <property type="match status" value="1"/>
</dbReference>
<dbReference type="SUPFAM" id="SSF56672">
    <property type="entry name" value="DNA/RNA polymerases"/>
    <property type="match status" value="1"/>
</dbReference>
<evidence type="ECO:0000259" key="10">
    <source>
        <dbReference type="PROSITE" id="PS50994"/>
    </source>
</evidence>
<dbReference type="EMBL" id="BFAD01000002">
    <property type="protein sequence ID" value="GBE80058.1"/>
    <property type="molecule type" value="Genomic_DNA"/>
</dbReference>
<dbReference type="STRING" id="139825.A0A401GCZ4"/>
<dbReference type="PANTHER" id="PTHR42648:SF24">
    <property type="entry name" value="INTEGRASE CATALYTIC DOMAIN-CONTAINING PROTEIN"/>
    <property type="match status" value="1"/>
</dbReference>
<gene>
    <name evidence="11" type="ORF">SCP_0212610</name>
</gene>
<dbReference type="Pfam" id="PF07727">
    <property type="entry name" value="RVT_2"/>
    <property type="match status" value="1"/>
</dbReference>
<feature type="region of interest" description="Disordered" evidence="9">
    <location>
        <begin position="551"/>
        <end position="582"/>
    </location>
</feature>
<evidence type="ECO:0000256" key="6">
    <source>
        <dbReference type="ARBA" id="ARBA00022884"/>
    </source>
</evidence>
<dbReference type="GeneID" id="38776975"/>
<dbReference type="OrthoDB" id="3251181at2759"/>
<protein>
    <recommendedName>
        <fullName evidence="10">Integrase catalytic domain-containing protein</fullName>
    </recommendedName>
</protein>
<keyword evidence="1" id="KW-0815">Transposition</keyword>
<dbReference type="InterPro" id="IPR036397">
    <property type="entry name" value="RNaseH_sf"/>
</dbReference>
<feature type="region of interest" description="Disordered" evidence="9">
    <location>
        <begin position="11"/>
        <end position="61"/>
    </location>
</feature>
<dbReference type="Pfam" id="PF22936">
    <property type="entry name" value="Pol_BBD"/>
    <property type="match status" value="1"/>
</dbReference>
<dbReference type="Pfam" id="PF25597">
    <property type="entry name" value="SH3_retrovirus"/>
    <property type="match status" value="1"/>
</dbReference>
<feature type="compositionally biased region" description="Basic and acidic residues" evidence="9">
    <location>
        <begin position="42"/>
        <end position="55"/>
    </location>
</feature>
<evidence type="ECO:0000256" key="3">
    <source>
        <dbReference type="ARBA" id="ARBA00022723"/>
    </source>
</evidence>
<comment type="catalytic activity">
    <reaction evidence="8">
        <text>DNA(n) + a 2'-deoxyribonucleoside 5'-triphosphate = DNA(n+1) + diphosphate</text>
        <dbReference type="Rhea" id="RHEA:22508"/>
        <dbReference type="Rhea" id="RHEA-COMP:17339"/>
        <dbReference type="Rhea" id="RHEA-COMP:17340"/>
        <dbReference type="ChEBI" id="CHEBI:33019"/>
        <dbReference type="ChEBI" id="CHEBI:61560"/>
        <dbReference type="ChEBI" id="CHEBI:173112"/>
        <dbReference type="EC" id="2.7.7.7"/>
    </reaction>
</comment>
<dbReference type="GO" id="GO:0003887">
    <property type="term" value="F:DNA-directed DNA polymerase activity"/>
    <property type="evidence" value="ECO:0007669"/>
    <property type="project" value="UniProtKB-EC"/>
</dbReference>
<evidence type="ECO:0000256" key="2">
    <source>
        <dbReference type="ARBA" id="ARBA00022670"/>
    </source>
</evidence>
<comment type="caution">
    <text evidence="11">The sequence shown here is derived from an EMBL/GenBank/DDBJ whole genome shotgun (WGS) entry which is preliminary data.</text>
</comment>
<dbReference type="InParanoid" id="A0A401GCZ4"/>
<evidence type="ECO:0000256" key="9">
    <source>
        <dbReference type="SAM" id="MobiDB-lite"/>
    </source>
</evidence>
<sequence length="1120" mass="125651">MVIEAVCGGKGHRAPECPSKKQFYQRPKKSEAASTSVNVTDGKTKADAKPKDGAMKESSTSVAVTAPVPSVHIEEAWSACTSFSPLCEEEIVIDCSDFAVQEEIRISDAHQAFGSVLETGHRIDIFDSGASRHMTLHLDRLSNFHTTMPHWIHAANSEIFYSHGIGDLLMHLPAENSGKHIRLKSVLHAPAMHATLISLGLIEAAGFSWLGHEGELTIINRQNDVIVSVPHNDNLYQIFYDSSLASLATAPVQLSLFKIHKRLGHINYGYIKDMLQQNHLTGIALDPHNSKTVKCKTCLIAKAHCAPIASVRRSPLTEKFGEHLHMDIWGPATVFIIDRCKYVLTIVDDVTRWLEMPLMRVKFEAFGKYVSIEAHLQTQDGVHVKIVQSDHGGEFLSAVMDSHLERAGTIRKLTVHDTPEHNGVAERTHLTVFNGIRAALACSGLPKWLWGEALAYVVYVYNRTARCALQGQSPFEVHYGHTPDISNLHEWGSTVFVTVATDSKFDARGHEVCWIGLDRMSNGHRIYWLKERKISVERNIVFSSESPHVEGEHDFDIGPTSNISDATLPPPKHPRYVPESECSPMLEPGEIREPEHPNIVTTESALTEITIDENDECEVLAYLVGVAASDSLGFDPRTITEAKRRPDWPEWQEAMHDEIRRLESRKAWVYMDPPSRLSGQNVVSSKWVFHMKRNARGEVTGYRARLVAQGFTQVKGVNYFSDDTYAAVCKLASICVILSVAAHNGWFTHQVDVKSTYLYGKLRDDEKIYMQPPSDIELDGLKPGQILLLLIALYGLHQSGRCWYIRLCKILEGFKLVRLEHDHTVFYWRHPDGEISIIFLHIDDMTLVCLLLANLLHLKVMIKSELEITDNGELHWLLRIEVRRNLEKHTIALSQWAYIDSIIACYGFSDAKPLSQPMDPHVRLFVDQCPVSTAEYATMRDKPYLEALGALQYVSIATRPDITFAVGQLAQFGRNPGIAHWSALKCIYQYLKGTVDIWLMLGSSEDNDIVGYSDADGMSTEGHRAISGYIFMLNGGAVSWSSKCQNLVTLSTTEAKYVALTHTSKEAIRLRSFIKKLFGDPEHPLPLCSNNQSTIALAKDDRFHARTTSVLHKQQQTAQW</sequence>
<dbReference type="GO" id="GO:0032196">
    <property type="term" value="P:transposition"/>
    <property type="evidence" value="ECO:0007669"/>
    <property type="project" value="UniProtKB-KW"/>
</dbReference>
<accession>A0A401GCZ4</accession>
<dbReference type="GO" id="GO:0005634">
    <property type="term" value="C:nucleus"/>
    <property type="evidence" value="ECO:0007669"/>
    <property type="project" value="UniProtKB-ARBA"/>
</dbReference>
<dbReference type="Proteomes" id="UP000287166">
    <property type="component" value="Unassembled WGS sequence"/>
</dbReference>